<keyword evidence="1" id="KW-0732">Signal</keyword>
<feature type="signal peptide" evidence="1">
    <location>
        <begin position="1"/>
        <end position="21"/>
    </location>
</feature>
<evidence type="ECO:0000256" key="1">
    <source>
        <dbReference type="SAM" id="SignalP"/>
    </source>
</evidence>
<protein>
    <recommendedName>
        <fullName evidence="4">Lipoprotein</fullName>
    </recommendedName>
</protein>
<organism evidence="2 3">
    <name type="scientific">Flavobacterium ponti</name>
    <dbReference type="NCBI Taxonomy" id="665133"/>
    <lineage>
        <taxon>Bacteria</taxon>
        <taxon>Pseudomonadati</taxon>
        <taxon>Bacteroidota</taxon>
        <taxon>Flavobacteriia</taxon>
        <taxon>Flavobacteriales</taxon>
        <taxon>Flavobacteriaceae</taxon>
        <taxon>Flavobacterium</taxon>
    </lineage>
</organism>
<dbReference type="EMBL" id="JBHSGW010000003">
    <property type="protein sequence ID" value="MFC4739395.1"/>
    <property type="molecule type" value="Genomic_DNA"/>
</dbReference>
<feature type="chain" id="PRO_5047225174" description="Lipoprotein" evidence="1">
    <location>
        <begin position="22"/>
        <end position="75"/>
    </location>
</feature>
<keyword evidence="3" id="KW-1185">Reference proteome</keyword>
<evidence type="ECO:0000313" key="3">
    <source>
        <dbReference type="Proteomes" id="UP001595885"/>
    </source>
</evidence>
<dbReference type="Proteomes" id="UP001595885">
    <property type="component" value="Unassembled WGS sequence"/>
</dbReference>
<evidence type="ECO:0008006" key="4">
    <source>
        <dbReference type="Google" id="ProtNLM"/>
    </source>
</evidence>
<name>A0ABV9P4S5_9FLAO</name>
<dbReference type="RefSeq" id="WP_379738784.1">
    <property type="nucleotide sequence ID" value="NZ_JBHSGW010000003.1"/>
</dbReference>
<evidence type="ECO:0000313" key="2">
    <source>
        <dbReference type="EMBL" id="MFC4739395.1"/>
    </source>
</evidence>
<proteinExistence type="predicted"/>
<gene>
    <name evidence="2" type="ORF">ACFO3U_05260</name>
</gene>
<accession>A0ABV9P4S5</accession>
<dbReference type="PROSITE" id="PS51257">
    <property type="entry name" value="PROKAR_LIPOPROTEIN"/>
    <property type="match status" value="1"/>
</dbReference>
<sequence length="75" mass="8343">MKTIYYTLGLLVVLTSLTLTSCSVDELDNQKPNQKKLNSFDMHENLIIENSFMKEGDSIAEGGNEGDPLPPIKKD</sequence>
<reference evidence="3" key="1">
    <citation type="journal article" date="2019" name="Int. J. Syst. Evol. Microbiol.">
        <title>The Global Catalogue of Microorganisms (GCM) 10K type strain sequencing project: providing services to taxonomists for standard genome sequencing and annotation.</title>
        <authorList>
            <consortium name="The Broad Institute Genomics Platform"/>
            <consortium name="The Broad Institute Genome Sequencing Center for Infectious Disease"/>
            <person name="Wu L."/>
            <person name="Ma J."/>
        </authorList>
    </citation>
    <scope>NUCLEOTIDE SEQUENCE [LARGE SCALE GENOMIC DNA]</scope>
    <source>
        <strain evidence="3">CCUG 50349</strain>
    </source>
</reference>
<comment type="caution">
    <text evidence="2">The sequence shown here is derived from an EMBL/GenBank/DDBJ whole genome shotgun (WGS) entry which is preliminary data.</text>
</comment>